<keyword evidence="7" id="KW-1185">Reference proteome</keyword>
<dbReference type="Pfam" id="PF13520">
    <property type="entry name" value="AA_permease_2"/>
    <property type="match status" value="1"/>
</dbReference>
<evidence type="ECO:0008006" key="8">
    <source>
        <dbReference type="Google" id="ProtNLM"/>
    </source>
</evidence>
<evidence type="ECO:0000256" key="2">
    <source>
        <dbReference type="ARBA" id="ARBA00022692"/>
    </source>
</evidence>
<reference evidence="6 7" key="1">
    <citation type="submission" date="2009-08" db="EMBL/GenBank/DDBJ databases">
        <title>The Genome Sequence of Spizellomyces punctatus strain DAOM BR117.</title>
        <authorList>
            <consortium name="The Broad Institute Genome Sequencing Platform"/>
            <person name="Russ C."/>
            <person name="Cuomo C."/>
            <person name="Shea T."/>
            <person name="Young S.K."/>
            <person name="Zeng Q."/>
            <person name="Koehrsen M."/>
            <person name="Haas B."/>
            <person name="Borodovsky M."/>
            <person name="Guigo R."/>
            <person name="Alvarado L."/>
            <person name="Berlin A."/>
            <person name="Bochicchio J."/>
            <person name="Borenstein D."/>
            <person name="Chapman S."/>
            <person name="Chen Z."/>
            <person name="Engels R."/>
            <person name="Freedman E."/>
            <person name="Gellesch M."/>
            <person name="Goldberg J."/>
            <person name="Griggs A."/>
            <person name="Gujja S."/>
            <person name="Heiman D."/>
            <person name="Hepburn T."/>
            <person name="Howarth C."/>
            <person name="Jen D."/>
            <person name="Larson L."/>
            <person name="Lewis B."/>
            <person name="Mehta T."/>
            <person name="Park D."/>
            <person name="Pearson M."/>
            <person name="Roberts A."/>
            <person name="Saif S."/>
            <person name="Shenoy N."/>
            <person name="Sisk P."/>
            <person name="Stolte C."/>
            <person name="Sykes S."/>
            <person name="Thomson T."/>
            <person name="Walk T."/>
            <person name="White J."/>
            <person name="Yandava C."/>
            <person name="Burger G."/>
            <person name="Gray M.W."/>
            <person name="Holland P.W.H."/>
            <person name="King N."/>
            <person name="Lang F.B.F."/>
            <person name="Roger A.J."/>
            <person name="Ruiz-Trillo I."/>
            <person name="Lander E."/>
            <person name="Nusbaum C."/>
        </authorList>
    </citation>
    <scope>NUCLEOTIDE SEQUENCE [LARGE SCALE GENOMIC DNA]</scope>
    <source>
        <strain evidence="6 7">DAOM BR117</strain>
    </source>
</reference>
<sequence>MGKQETASSSSKTFAVEEDPYRIEAINDDDHDPRRRLGLWSTTFLIFNRMIGTGIFATPASVLLSAGSVGMALIFWVIGTLIAVAGMTVYLEYGTAIPKSGGEKNYLEFVYRRPKLLATCVYAWQSVLLGWAGSNSIVFGQYVLFVFNVEPGDWNSRALGLLCVTFAFLIHAVAYKWGVRVQNALGVFKIIVLLIVVFSGFAALGGHLKIPKPDNFSNAFDGTTDNAYNYASGLYKVIWSFIGYSNANYALGEVKRPIRTIKIAAPLAIGIVSALYMFANIAYFAGVPLEQFRNSGVLIAGQFFINVFGETFGRRVLPAFVALSALGNVMSVIFSQGRINQELGKEGVLPFSRVWASNWPFKAPFAGLGLHWVFSVIMMLAPPPGSAYNFIVDVITYPLTVVNVFIAIGLLWLRFNRDRFQWKSPFNAPLVCIIFFLACNVLLVIFPFLSPPGGAPDIGYVYWLPSLVGILVLVAGALYWAVWWVLLPKLGGYQYERVKSELADGTPIFEYRKIK</sequence>
<evidence type="ECO:0000313" key="7">
    <source>
        <dbReference type="Proteomes" id="UP000053201"/>
    </source>
</evidence>
<feature type="transmembrane region" description="Helical" evidence="5">
    <location>
        <begin position="187"/>
        <end position="208"/>
    </location>
</feature>
<evidence type="ECO:0000256" key="5">
    <source>
        <dbReference type="SAM" id="Phobius"/>
    </source>
</evidence>
<evidence type="ECO:0000256" key="3">
    <source>
        <dbReference type="ARBA" id="ARBA00022989"/>
    </source>
</evidence>
<dbReference type="OrthoDB" id="5982228at2759"/>
<dbReference type="VEuPathDB" id="FungiDB:SPPG_05595"/>
<protein>
    <recommendedName>
        <fullName evidence="8">Amino acid permease</fullName>
    </recommendedName>
</protein>
<keyword evidence="4 5" id="KW-0472">Membrane</keyword>
<evidence type="ECO:0000256" key="4">
    <source>
        <dbReference type="ARBA" id="ARBA00023136"/>
    </source>
</evidence>
<dbReference type="GO" id="GO:0042883">
    <property type="term" value="P:cysteine transport"/>
    <property type="evidence" value="ECO:0007669"/>
    <property type="project" value="EnsemblFungi"/>
</dbReference>
<dbReference type="GeneID" id="27688958"/>
<feature type="transmembrane region" description="Helical" evidence="5">
    <location>
        <begin position="363"/>
        <end position="381"/>
    </location>
</feature>
<name>A0A0L0HEZ7_SPIPD</name>
<dbReference type="STRING" id="645134.A0A0L0HEZ7"/>
<organism evidence="6 7">
    <name type="scientific">Spizellomyces punctatus (strain DAOM BR117)</name>
    <dbReference type="NCBI Taxonomy" id="645134"/>
    <lineage>
        <taxon>Eukaryota</taxon>
        <taxon>Fungi</taxon>
        <taxon>Fungi incertae sedis</taxon>
        <taxon>Chytridiomycota</taxon>
        <taxon>Chytridiomycota incertae sedis</taxon>
        <taxon>Chytridiomycetes</taxon>
        <taxon>Spizellomycetales</taxon>
        <taxon>Spizellomycetaceae</taxon>
        <taxon>Spizellomyces</taxon>
    </lineage>
</organism>
<dbReference type="PANTHER" id="PTHR11785">
    <property type="entry name" value="AMINO ACID TRANSPORTER"/>
    <property type="match status" value="1"/>
</dbReference>
<accession>A0A0L0HEZ7</accession>
<feature type="transmembrane region" description="Helical" evidence="5">
    <location>
        <begin position="461"/>
        <end position="487"/>
    </location>
</feature>
<dbReference type="PANTHER" id="PTHR11785:SF498">
    <property type="entry name" value="HIGH-AFFINITY METHIONINE PERMEASE"/>
    <property type="match status" value="1"/>
</dbReference>
<comment type="subcellular location">
    <subcellularLocation>
        <location evidence="1">Membrane</location>
        <topology evidence="1">Multi-pass membrane protein</topology>
    </subcellularLocation>
</comment>
<dbReference type="RefSeq" id="XP_016607388.1">
    <property type="nucleotide sequence ID" value="XM_016753803.1"/>
</dbReference>
<dbReference type="PIRSF" id="PIRSF006060">
    <property type="entry name" value="AA_transporter"/>
    <property type="match status" value="1"/>
</dbReference>
<dbReference type="FunFam" id="1.20.1740.10:FF:000025">
    <property type="entry name" value="High-affinity methionine permease"/>
    <property type="match status" value="1"/>
</dbReference>
<keyword evidence="2 5" id="KW-0812">Transmembrane</keyword>
<dbReference type="InterPro" id="IPR002293">
    <property type="entry name" value="AA/rel_permease1"/>
</dbReference>
<dbReference type="Gene3D" id="1.20.1740.10">
    <property type="entry name" value="Amino acid/polyamine transporter I"/>
    <property type="match status" value="1"/>
</dbReference>
<dbReference type="GO" id="GO:1903692">
    <property type="term" value="P:methionine import across plasma membrane"/>
    <property type="evidence" value="ECO:0007669"/>
    <property type="project" value="EnsemblFungi"/>
</dbReference>
<dbReference type="InterPro" id="IPR050598">
    <property type="entry name" value="AminoAcid_Transporter"/>
</dbReference>
<dbReference type="OMA" id="VWLEFAC"/>
<dbReference type="GO" id="GO:0000102">
    <property type="term" value="F:L-methionine secondary active transmembrane transporter activity"/>
    <property type="evidence" value="ECO:0007669"/>
    <property type="project" value="EnsemblFungi"/>
</dbReference>
<feature type="transmembrane region" description="Helical" evidence="5">
    <location>
        <begin position="73"/>
        <end position="95"/>
    </location>
</feature>
<evidence type="ECO:0000256" key="1">
    <source>
        <dbReference type="ARBA" id="ARBA00004141"/>
    </source>
</evidence>
<dbReference type="AlphaFoldDB" id="A0A0L0HEZ7"/>
<evidence type="ECO:0000313" key="6">
    <source>
        <dbReference type="EMBL" id="KNC99348.1"/>
    </source>
</evidence>
<proteinExistence type="predicted"/>
<feature type="transmembrane region" description="Helical" evidence="5">
    <location>
        <begin position="116"/>
        <end position="134"/>
    </location>
</feature>
<feature type="transmembrane region" description="Helical" evidence="5">
    <location>
        <begin position="44"/>
        <end position="67"/>
    </location>
</feature>
<dbReference type="Proteomes" id="UP000053201">
    <property type="component" value="Unassembled WGS sequence"/>
</dbReference>
<feature type="transmembrane region" description="Helical" evidence="5">
    <location>
        <begin position="425"/>
        <end position="449"/>
    </location>
</feature>
<feature type="transmembrane region" description="Helical" evidence="5">
    <location>
        <begin position="228"/>
        <end position="251"/>
    </location>
</feature>
<gene>
    <name evidence="6" type="ORF">SPPG_05595</name>
</gene>
<keyword evidence="3 5" id="KW-1133">Transmembrane helix</keyword>
<feature type="transmembrane region" description="Helical" evidence="5">
    <location>
        <begin position="263"/>
        <end position="285"/>
    </location>
</feature>
<dbReference type="InParanoid" id="A0A0L0HEZ7"/>
<dbReference type="eggNOG" id="KOG1287">
    <property type="taxonomic scope" value="Eukaryota"/>
</dbReference>
<feature type="transmembrane region" description="Helical" evidence="5">
    <location>
        <begin position="387"/>
        <end position="413"/>
    </location>
</feature>
<feature type="transmembrane region" description="Helical" evidence="5">
    <location>
        <begin position="154"/>
        <end position="175"/>
    </location>
</feature>
<dbReference type="EMBL" id="KQ257458">
    <property type="protein sequence ID" value="KNC99348.1"/>
    <property type="molecule type" value="Genomic_DNA"/>
</dbReference>
<dbReference type="GO" id="GO:0005886">
    <property type="term" value="C:plasma membrane"/>
    <property type="evidence" value="ECO:0007669"/>
    <property type="project" value="EnsemblFungi"/>
</dbReference>
<feature type="transmembrane region" description="Helical" evidence="5">
    <location>
        <begin position="316"/>
        <end position="335"/>
    </location>
</feature>